<dbReference type="PROSITE" id="PS50203">
    <property type="entry name" value="CALPAIN_CAT"/>
    <property type="match status" value="1"/>
</dbReference>
<feature type="region of interest" description="Disordered" evidence="6">
    <location>
        <begin position="357"/>
        <end position="384"/>
    </location>
</feature>
<evidence type="ECO:0000256" key="3">
    <source>
        <dbReference type="ARBA" id="ARBA00022801"/>
    </source>
</evidence>
<dbReference type="Proteomes" id="UP001642464">
    <property type="component" value="Unassembled WGS sequence"/>
</dbReference>
<evidence type="ECO:0000256" key="5">
    <source>
        <dbReference type="PROSITE-ProRule" id="PRU00239"/>
    </source>
</evidence>
<dbReference type="PANTHER" id="PTHR10183:SF379">
    <property type="entry name" value="CALPAIN-5"/>
    <property type="match status" value="1"/>
</dbReference>
<dbReference type="SUPFAM" id="SSF54001">
    <property type="entry name" value="Cysteine proteinases"/>
    <property type="match status" value="1"/>
</dbReference>
<evidence type="ECO:0000256" key="2">
    <source>
        <dbReference type="ARBA" id="ARBA00022670"/>
    </source>
</evidence>
<name>A0ABP0MHH1_9DINO</name>
<evidence type="ECO:0000259" key="7">
    <source>
        <dbReference type="PROSITE" id="PS50203"/>
    </source>
</evidence>
<dbReference type="InterPro" id="IPR001300">
    <property type="entry name" value="Peptidase_C2_calpain_cat"/>
</dbReference>
<comment type="similarity">
    <text evidence="1">Belongs to the peptidase C2 family.</text>
</comment>
<accession>A0ABP0MHH1</accession>
<evidence type="ECO:0000256" key="4">
    <source>
        <dbReference type="ARBA" id="ARBA00022807"/>
    </source>
</evidence>
<dbReference type="SMART" id="SM00230">
    <property type="entry name" value="CysPc"/>
    <property type="match status" value="1"/>
</dbReference>
<dbReference type="InterPro" id="IPR022684">
    <property type="entry name" value="Calpain_cysteine_protease"/>
</dbReference>
<dbReference type="EMBL" id="CAXAMM010021779">
    <property type="protein sequence ID" value="CAK9050618.1"/>
    <property type="molecule type" value="Genomic_DNA"/>
</dbReference>
<reference evidence="8 9" key="1">
    <citation type="submission" date="2024-02" db="EMBL/GenBank/DDBJ databases">
        <authorList>
            <person name="Chen Y."/>
            <person name="Shah S."/>
            <person name="Dougan E. K."/>
            <person name="Thang M."/>
            <person name="Chan C."/>
        </authorList>
    </citation>
    <scope>NUCLEOTIDE SEQUENCE [LARGE SCALE GENOMIC DNA]</scope>
</reference>
<proteinExistence type="inferred from homology"/>
<evidence type="ECO:0000256" key="6">
    <source>
        <dbReference type="SAM" id="MobiDB-lite"/>
    </source>
</evidence>
<keyword evidence="9" id="KW-1185">Reference proteome</keyword>
<gene>
    <name evidence="8" type="ORF">SCF082_LOCUS27894</name>
</gene>
<dbReference type="PANTHER" id="PTHR10183">
    <property type="entry name" value="CALPAIN"/>
    <property type="match status" value="1"/>
</dbReference>
<keyword evidence="3" id="KW-0378">Hydrolase</keyword>
<keyword evidence="4" id="KW-0788">Thiol protease</keyword>
<feature type="domain" description="Calpain catalytic" evidence="7">
    <location>
        <begin position="21"/>
        <end position="231"/>
    </location>
</feature>
<evidence type="ECO:0000313" key="9">
    <source>
        <dbReference type="Proteomes" id="UP001642464"/>
    </source>
</evidence>
<keyword evidence="2" id="KW-0645">Protease</keyword>
<dbReference type="InterPro" id="IPR038765">
    <property type="entry name" value="Papain-like_cys_pep_sf"/>
</dbReference>
<sequence>MNRGLYKFCCCLCRAFNCCWLYTDKDFPPEELSLGDVKGDSAGDEGDLGEARGVVRQAHEAEAGTMEVEKESERSEMGGKFPVPKDEKALSFRVSRGRHVCEQEAVAREARSPGRLLAAIACMAEHDGAIQAVFRTKEVNPRGKYVLRLYDGAKEKWEIITIDDFIPCNKASFDHDGTPKPFFSKPKHNELYVMLLEKAFAKFCGGYSALEGGQTIWAIRAMTGDPARQFSRNDSKSQWQRQDGGAFVSTRSGVRVGLAAGRACLADLKNFDDPKDKRKCGLYSTKETVDNDTMFEILRKYHSLGARMEQPEGAGVERGRTIERSPSTGWFVMVPVSRGGLDECDTKDLHVHLPKARTDSRKQQPGTWTTSATESGCPWTKAPKRGQVVSMNHPTPGGPGKKELAVSGRAILHLPQSQRGPTWSGEPVSDAAPFCQGVSSQPPGRVEKMGSSPDMPTARRPGECVRDTMTETPAVAPTADLRTLRVREVRSRPV</sequence>
<evidence type="ECO:0000313" key="8">
    <source>
        <dbReference type="EMBL" id="CAK9050618.1"/>
    </source>
</evidence>
<comment type="caution">
    <text evidence="8">The sequence shown here is derived from an EMBL/GenBank/DDBJ whole genome shotgun (WGS) entry which is preliminary data.</text>
</comment>
<feature type="compositionally biased region" description="Basic and acidic residues" evidence="6">
    <location>
        <begin position="460"/>
        <end position="469"/>
    </location>
</feature>
<protein>
    <submittedName>
        <fullName evidence="8">Calpain-D (Calcium-activated neutral proteinase D) (CANP D) (Small optic lobes protein)</fullName>
    </submittedName>
</protein>
<feature type="region of interest" description="Disordered" evidence="6">
    <location>
        <begin position="437"/>
        <end position="472"/>
    </location>
</feature>
<organism evidence="8 9">
    <name type="scientific">Durusdinium trenchii</name>
    <dbReference type="NCBI Taxonomy" id="1381693"/>
    <lineage>
        <taxon>Eukaryota</taxon>
        <taxon>Sar</taxon>
        <taxon>Alveolata</taxon>
        <taxon>Dinophyceae</taxon>
        <taxon>Suessiales</taxon>
        <taxon>Symbiodiniaceae</taxon>
        <taxon>Durusdinium</taxon>
    </lineage>
</organism>
<comment type="caution">
    <text evidence="5">Lacks conserved residue(s) required for the propagation of feature annotation.</text>
</comment>
<feature type="region of interest" description="Disordered" evidence="6">
    <location>
        <begin position="59"/>
        <end position="80"/>
    </location>
</feature>
<dbReference type="Pfam" id="PF00648">
    <property type="entry name" value="Peptidase_C2"/>
    <property type="match status" value="1"/>
</dbReference>
<evidence type="ECO:0000256" key="1">
    <source>
        <dbReference type="ARBA" id="ARBA00007623"/>
    </source>
</evidence>
<feature type="compositionally biased region" description="Polar residues" evidence="6">
    <location>
        <begin position="363"/>
        <end position="374"/>
    </location>
</feature>